<gene>
    <name evidence="2" type="ORF">AB5J55_35375</name>
</gene>
<accession>A0AB39NAR2</accession>
<dbReference type="RefSeq" id="WP_369274518.1">
    <property type="nucleotide sequence ID" value="NZ_CP163432.1"/>
</dbReference>
<dbReference type="EMBL" id="CP163432">
    <property type="protein sequence ID" value="XDQ14556.1"/>
    <property type="molecule type" value="Genomic_DNA"/>
</dbReference>
<evidence type="ECO:0000256" key="1">
    <source>
        <dbReference type="SAM" id="MobiDB-lite"/>
    </source>
</evidence>
<name>A0AB39NAR2_9ACTN</name>
<evidence type="ECO:0000313" key="2">
    <source>
        <dbReference type="EMBL" id="XDQ14556.1"/>
    </source>
</evidence>
<feature type="region of interest" description="Disordered" evidence="1">
    <location>
        <begin position="1"/>
        <end position="72"/>
    </location>
</feature>
<reference evidence="2" key="1">
    <citation type="submission" date="2024-07" db="EMBL/GenBank/DDBJ databases">
        <authorList>
            <person name="Yu S.T."/>
        </authorList>
    </citation>
    <scope>NUCLEOTIDE SEQUENCE</scope>
    <source>
        <strain evidence="2">R11</strain>
    </source>
</reference>
<organism evidence="2">
    <name type="scientific">Streptomyces sp. R11</name>
    <dbReference type="NCBI Taxonomy" id="3238625"/>
    <lineage>
        <taxon>Bacteria</taxon>
        <taxon>Bacillati</taxon>
        <taxon>Actinomycetota</taxon>
        <taxon>Actinomycetes</taxon>
        <taxon>Kitasatosporales</taxon>
        <taxon>Streptomycetaceae</taxon>
        <taxon>Streptomyces</taxon>
    </lineage>
</organism>
<proteinExistence type="predicted"/>
<dbReference type="AlphaFoldDB" id="A0AB39NAR2"/>
<feature type="compositionally biased region" description="Basic and acidic residues" evidence="1">
    <location>
        <begin position="23"/>
        <end position="32"/>
    </location>
</feature>
<protein>
    <submittedName>
        <fullName evidence="2">Uncharacterized protein</fullName>
    </submittedName>
</protein>
<sequence>MGGPLKRYEVTTPHGVKTTMKLNETDARRLGVLDEPEQDGTEEAAPAPAKKRTVSNKSRTAASKGGAGGGDD</sequence>